<feature type="chain" id="PRO_5020634889" description="DUF3828 domain-containing protein" evidence="1">
    <location>
        <begin position="21"/>
        <end position="188"/>
    </location>
</feature>
<comment type="caution">
    <text evidence="2">The sequence shown here is derived from an EMBL/GenBank/DDBJ whole genome shotgun (WGS) entry which is preliminary data.</text>
</comment>
<accession>A0A4R6RKK1</accession>
<reference evidence="2 3" key="1">
    <citation type="submission" date="2019-03" db="EMBL/GenBank/DDBJ databases">
        <title>Genomic Encyclopedia of Type Strains, Phase IV (KMG-IV): sequencing the most valuable type-strain genomes for metagenomic binning, comparative biology and taxonomic classification.</title>
        <authorList>
            <person name="Goeker M."/>
        </authorList>
    </citation>
    <scope>NUCLEOTIDE SEQUENCE [LARGE SCALE GENOMIC DNA]</scope>
    <source>
        <strain evidence="2 3">DSM 102969</strain>
    </source>
</reference>
<dbReference type="Proteomes" id="UP000294547">
    <property type="component" value="Unassembled WGS sequence"/>
</dbReference>
<keyword evidence="1" id="KW-0732">Signal</keyword>
<organism evidence="2 3">
    <name type="scientific">Oharaeibacter diazotrophicus</name>
    <dbReference type="NCBI Taxonomy" id="1920512"/>
    <lineage>
        <taxon>Bacteria</taxon>
        <taxon>Pseudomonadati</taxon>
        <taxon>Pseudomonadota</taxon>
        <taxon>Alphaproteobacteria</taxon>
        <taxon>Hyphomicrobiales</taxon>
        <taxon>Pleomorphomonadaceae</taxon>
        <taxon>Oharaeibacter</taxon>
    </lineage>
</organism>
<evidence type="ECO:0008006" key="4">
    <source>
        <dbReference type="Google" id="ProtNLM"/>
    </source>
</evidence>
<gene>
    <name evidence="2" type="ORF">EDD54_0989</name>
</gene>
<proteinExistence type="predicted"/>
<evidence type="ECO:0000313" key="3">
    <source>
        <dbReference type="Proteomes" id="UP000294547"/>
    </source>
</evidence>
<feature type="signal peptide" evidence="1">
    <location>
        <begin position="1"/>
        <end position="20"/>
    </location>
</feature>
<name>A0A4R6RKK1_9HYPH</name>
<dbReference type="AlphaFoldDB" id="A0A4R6RKK1"/>
<protein>
    <recommendedName>
        <fullName evidence="4">DUF3828 domain-containing protein</fullName>
    </recommendedName>
</protein>
<dbReference type="RefSeq" id="WP_126536029.1">
    <property type="nucleotide sequence ID" value="NZ_BSPM01000008.1"/>
</dbReference>
<evidence type="ECO:0000256" key="1">
    <source>
        <dbReference type="SAM" id="SignalP"/>
    </source>
</evidence>
<evidence type="ECO:0000313" key="2">
    <source>
        <dbReference type="EMBL" id="TDP87103.1"/>
    </source>
</evidence>
<keyword evidence="3" id="KW-1185">Reference proteome</keyword>
<dbReference type="EMBL" id="SNXY01000006">
    <property type="protein sequence ID" value="TDP87103.1"/>
    <property type="molecule type" value="Genomic_DNA"/>
</dbReference>
<dbReference type="OrthoDB" id="7916410at2"/>
<sequence>MPKTLAALALLLAGTAAAVAATPAVAPVEKIVAVMYANWGNGDPGATTPDGVDADYFAPALLDGVYSARIAALYREAAKHPAFDVEDDATGSPFDYDPIVGGQDGCPLEDLKVAPGATTAGRTEVVVTFKNMRCFEGNDAATREHVSRRVFVVVTENGHAVVDDVVLDDTDASDTLSKRLAEIAALPQ</sequence>